<proteinExistence type="predicted"/>
<organism evidence="1 2">
    <name type="scientific">Crotalaria pallida</name>
    <name type="common">Smooth rattlebox</name>
    <name type="synonym">Crotalaria striata</name>
    <dbReference type="NCBI Taxonomy" id="3830"/>
    <lineage>
        <taxon>Eukaryota</taxon>
        <taxon>Viridiplantae</taxon>
        <taxon>Streptophyta</taxon>
        <taxon>Embryophyta</taxon>
        <taxon>Tracheophyta</taxon>
        <taxon>Spermatophyta</taxon>
        <taxon>Magnoliopsida</taxon>
        <taxon>eudicotyledons</taxon>
        <taxon>Gunneridae</taxon>
        <taxon>Pentapetalae</taxon>
        <taxon>rosids</taxon>
        <taxon>fabids</taxon>
        <taxon>Fabales</taxon>
        <taxon>Fabaceae</taxon>
        <taxon>Papilionoideae</taxon>
        <taxon>50 kb inversion clade</taxon>
        <taxon>genistoids sensu lato</taxon>
        <taxon>core genistoids</taxon>
        <taxon>Crotalarieae</taxon>
        <taxon>Crotalaria</taxon>
    </lineage>
</organism>
<name>A0AAN9P2V4_CROPI</name>
<evidence type="ECO:0000313" key="2">
    <source>
        <dbReference type="Proteomes" id="UP001372338"/>
    </source>
</evidence>
<reference evidence="1 2" key="1">
    <citation type="submission" date="2024-01" db="EMBL/GenBank/DDBJ databases">
        <title>The genomes of 5 underutilized Papilionoideae crops provide insights into root nodulation and disease resistanc.</title>
        <authorList>
            <person name="Yuan L."/>
        </authorList>
    </citation>
    <scope>NUCLEOTIDE SEQUENCE [LARGE SCALE GENOMIC DNA]</scope>
    <source>
        <strain evidence="1">ZHUSHIDOU_FW_LH</strain>
        <tissue evidence="1">Leaf</tissue>
    </source>
</reference>
<protein>
    <submittedName>
        <fullName evidence="1">Uncharacterized protein</fullName>
    </submittedName>
</protein>
<keyword evidence="2" id="KW-1185">Reference proteome</keyword>
<dbReference type="EMBL" id="JAYWIO010000002">
    <property type="protein sequence ID" value="KAK7283731.1"/>
    <property type="molecule type" value="Genomic_DNA"/>
</dbReference>
<dbReference type="Proteomes" id="UP001372338">
    <property type="component" value="Unassembled WGS sequence"/>
</dbReference>
<dbReference type="AlphaFoldDB" id="A0AAN9P2V4"/>
<accession>A0AAN9P2V4</accession>
<sequence length="79" mass="9634">MNAKIVEWKCSFKLDLFFKMFSVVDWWLQYMFMSDNILNFNRAAFTIRIGWLSLGKMHYHHHKLELEAFCESSDHIEEK</sequence>
<comment type="caution">
    <text evidence="1">The sequence shown here is derived from an EMBL/GenBank/DDBJ whole genome shotgun (WGS) entry which is preliminary data.</text>
</comment>
<evidence type="ECO:0000313" key="1">
    <source>
        <dbReference type="EMBL" id="KAK7283731.1"/>
    </source>
</evidence>
<gene>
    <name evidence="1" type="ORF">RIF29_13473</name>
</gene>